<proteinExistence type="predicted"/>
<protein>
    <submittedName>
        <fullName evidence="1">Uncharacterized protein</fullName>
    </submittedName>
</protein>
<evidence type="ECO:0000313" key="1">
    <source>
        <dbReference type="EMBL" id="KKN08726.1"/>
    </source>
</evidence>
<sequence length="79" mass="8704">MVEKFYLRNLVATDPPTAGEKSTVLPVDTLNINPATGTEETRSLRKQIGISQTSIVKTAENINAARDGYHTRFTREVGL</sequence>
<gene>
    <name evidence="1" type="ORF">LCGC14_1053760</name>
</gene>
<dbReference type="AlphaFoldDB" id="A0A0F9Q651"/>
<name>A0A0F9Q651_9ZZZZ</name>
<reference evidence="1" key="1">
    <citation type="journal article" date="2015" name="Nature">
        <title>Complex archaea that bridge the gap between prokaryotes and eukaryotes.</title>
        <authorList>
            <person name="Spang A."/>
            <person name="Saw J.H."/>
            <person name="Jorgensen S.L."/>
            <person name="Zaremba-Niedzwiedzka K."/>
            <person name="Martijn J."/>
            <person name="Lind A.E."/>
            <person name="van Eijk R."/>
            <person name="Schleper C."/>
            <person name="Guy L."/>
            <person name="Ettema T.J."/>
        </authorList>
    </citation>
    <scope>NUCLEOTIDE SEQUENCE</scope>
</reference>
<comment type="caution">
    <text evidence="1">The sequence shown here is derived from an EMBL/GenBank/DDBJ whole genome shotgun (WGS) entry which is preliminary data.</text>
</comment>
<dbReference type="EMBL" id="LAZR01004423">
    <property type="protein sequence ID" value="KKN08726.1"/>
    <property type="molecule type" value="Genomic_DNA"/>
</dbReference>
<organism evidence="1">
    <name type="scientific">marine sediment metagenome</name>
    <dbReference type="NCBI Taxonomy" id="412755"/>
    <lineage>
        <taxon>unclassified sequences</taxon>
        <taxon>metagenomes</taxon>
        <taxon>ecological metagenomes</taxon>
    </lineage>
</organism>
<accession>A0A0F9Q651</accession>